<dbReference type="EMBL" id="QBKN01000003">
    <property type="protein sequence ID" value="PTX51377.1"/>
    <property type="molecule type" value="Genomic_DNA"/>
</dbReference>
<gene>
    <name evidence="8" type="ORF">C8N44_103121</name>
</gene>
<dbReference type="PANTHER" id="PTHR21047">
    <property type="entry name" value="DTDP-6-DEOXY-D-GLUCOSE-3,5 EPIMERASE"/>
    <property type="match status" value="1"/>
</dbReference>
<dbReference type="OrthoDB" id="9800680at2"/>
<dbReference type="InterPro" id="IPR014710">
    <property type="entry name" value="RmlC-like_jellyroll"/>
</dbReference>
<evidence type="ECO:0000256" key="5">
    <source>
        <dbReference type="PIRSR" id="PIRSR600888-1"/>
    </source>
</evidence>
<comment type="pathway">
    <text evidence="7">Carbohydrate biosynthesis; dTDP-L-rhamnose biosynthesis.</text>
</comment>
<dbReference type="EC" id="5.1.3.13" evidence="3 7"/>
<keyword evidence="9" id="KW-1185">Reference proteome</keyword>
<dbReference type="Gene3D" id="2.60.120.10">
    <property type="entry name" value="Jelly Rolls"/>
    <property type="match status" value="1"/>
</dbReference>
<proteinExistence type="inferred from homology"/>
<dbReference type="InterPro" id="IPR000888">
    <property type="entry name" value="RmlC-like"/>
</dbReference>
<evidence type="ECO:0000256" key="2">
    <source>
        <dbReference type="ARBA" id="ARBA00001997"/>
    </source>
</evidence>
<feature type="site" description="Participates in a stacking interaction with the thymidine ring of dTDP-4-oxo-6-deoxyglucose" evidence="6">
    <location>
        <position position="138"/>
    </location>
</feature>
<comment type="caution">
    <text evidence="8">The sequence shown here is derived from an EMBL/GenBank/DDBJ whole genome shotgun (WGS) entry which is preliminary data.</text>
</comment>
<keyword evidence="7" id="KW-0413">Isomerase</keyword>
<feature type="active site" description="Proton donor" evidence="5">
    <location>
        <position position="132"/>
    </location>
</feature>
<comment type="subunit">
    <text evidence="7">Homodimer.</text>
</comment>
<comment type="function">
    <text evidence="2 7">Catalyzes the epimerization of the C3' and C5'positions of dTDP-6-deoxy-D-xylo-4-hexulose, forming dTDP-6-deoxy-L-lyxo-4-hexulose.</text>
</comment>
<name>A0A2T6B5P9_9RHOB</name>
<feature type="active site" description="Proton acceptor" evidence="5">
    <location>
        <position position="62"/>
    </location>
</feature>
<dbReference type="SUPFAM" id="SSF51182">
    <property type="entry name" value="RmlC-like cupins"/>
    <property type="match status" value="1"/>
</dbReference>
<dbReference type="NCBIfam" id="TIGR01221">
    <property type="entry name" value="rmlC"/>
    <property type="match status" value="1"/>
</dbReference>
<evidence type="ECO:0000256" key="6">
    <source>
        <dbReference type="PIRSR" id="PIRSR600888-3"/>
    </source>
</evidence>
<reference evidence="8 9" key="1">
    <citation type="submission" date="2018-04" db="EMBL/GenBank/DDBJ databases">
        <title>Genomic Encyclopedia of Archaeal and Bacterial Type Strains, Phase II (KMG-II): from individual species to whole genera.</title>
        <authorList>
            <person name="Goeker M."/>
        </authorList>
    </citation>
    <scope>NUCLEOTIDE SEQUENCE [LARGE SCALE GENOMIC DNA]</scope>
    <source>
        <strain evidence="8 9">DSM 29329</strain>
    </source>
</reference>
<dbReference type="GO" id="GO:0005829">
    <property type="term" value="C:cytosol"/>
    <property type="evidence" value="ECO:0007669"/>
    <property type="project" value="TreeGrafter"/>
</dbReference>
<evidence type="ECO:0000313" key="9">
    <source>
        <dbReference type="Proteomes" id="UP000244069"/>
    </source>
</evidence>
<organism evidence="8 9">
    <name type="scientific">Allosediminivita pacifica</name>
    <dbReference type="NCBI Taxonomy" id="1267769"/>
    <lineage>
        <taxon>Bacteria</taxon>
        <taxon>Pseudomonadati</taxon>
        <taxon>Pseudomonadota</taxon>
        <taxon>Alphaproteobacteria</taxon>
        <taxon>Rhodobacterales</taxon>
        <taxon>Paracoccaceae</taxon>
        <taxon>Allosediminivita</taxon>
    </lineage>
</organism>
<dbReference type="GO" id="GO:0019305">
    <property type="term" value="P:dTDP-rhamnose biosynthetic process"/>
    <property type="evidence" value="ECO:0007669"/>
    <property type="project" value="UniProtKB-UniRule"/>
</dbReference>
<dbReference type="UniPathway" id="UPA00124"/>
<evidence type="ECO:0000256" key="3">
    <source>
        <dbReference type="ARBA" id="ARBA00012098"/>
    </source>
</evidence>
<evidence type="ECO:0000256" key="1">
    <source>
        <dbReference type="ARBA" id="ARBA00001298"/>
    </source>
</evidence>
<dbReference type="GO" id="GO:0000271">
    <property type="term" value="P:polysaccharide biosynthetic process"/>
    <property type="evidence" value="ECO:0007669"/>
    <property type="project" value="TreeGrafter"/>
</dbReference>
<dbReference type="Proteomes" id="UP000244069">
    <property type="component" value="Unassembled WGS sequence"/>
</dbReference>
<dbReference type="AlphaFoldDB" id="A0A2T6B5P9"/>
<dbReference type="InterPro" id="IPR011051">
    <property type="entry name" value="RmlC_Cupin_sf"/>
</dbReference>
<dbReference type="GO" id="GO:0008830">
    <property type="term" value="F:dTDP-4-dehydrorhamnose 3,5-epimerase activity"/>
    <property type="evidence" value="ECO:0007669"/>
    <property type="project" value="UniProtKB-UniRule"/>
</dbReference>
<evidence type="ECO:0000313" key="8">
    <source>
        <dbReference type="EMBL" id="PTX51377.1"/>
    </source>
</evidence>
<evidence type="ECO:0000256" key="4">
    <source>
        <dbReference type="ARBA" id="ARBA00019595"/>
    </source>
</evidence>
<comment type="catalytic activity">
    <reaction evidence="1 7">
        <text>dTDP-4-dehydro-6-deoxy-alpha-D-glucose = dTDP-4-dehydro-beta-L-rhamnose</text>
        <dbReference type="Rhea" id="RHEA:16969"/>
        <dbReference type="ChEBI" id="CHEBI:57649"/>
        <dbReference type="ChEBI" id="CHEBI:62830"/>
        <dbReference type="EC" id="5.1.3.13"/>
    </reaction>
</comment>
<dbReference type="Pfam" id="PF00908">
    <property type="entry name" value="dTDP_sugar_isom"/>
    <property type="match status" value="1"/>
</dbReference>
<sequence>MQILPLDIPGAFHVLPEPFTDARGSFSRLTCRQSFARHGIGTDWVQTNASFTRERGTVRGLHYQTGAAAEDKLVCCLEGAVFDVLVDLRRHSPTFGQWRAVELSAERRDSVFLPAGLAHGFQALRDGTLLHYSHSQAFAPDRQGGLHHADPDLSIPWPLPVRNLSERDAQLPNLASLAECPT</sequence>
<comment type="similarity">
    <text evidence="7">Belongs to the dTDP-4-dehydrorhamnose 3,5-epimerase family.</text>
</comment>
<dbReference type="PANTHER" id="PTHR21047:SF2">
    <property type="entry name" value="THYMIDINE DIPHOSPHO-4-KETO-RHAMNOSE 3,5-EPIMERASE"/>
    <property type="match status" value="1"/>
</dbReference>
<dbReference type="CDD" id="cd00438">
    <property type="entry name" value="cupin_RmlC"/>
    <property type="match status" value="1"/>
</dbReference>
<accession>A0A2T6B5P9</accession>
<protein>
    <recommendedName>
        <fullName evidence="4 7">dTDP-4-dehydrorhamnose 3,5-epimerase</fullName>
        <ecNumber evidence="3 7">5.1.3.13</ecNumber>
    </recommendedName>
    <alternativeName>
        <fullName evidence="7">Thymidine diphospho-4-keto-rhamnose 3,5-epimerase</fullName>
    </alternativeName>
</protein>
<evidence type="ECO:0000256" key="7">
    <source>
        <dbReference type="RuleBase" id="RU364069"/>
    </source>
</evidence>